<reference evidence="9 10" key="1">
    <citation type="submission" date="2020-05" db="EMBL/GenBank/DDBJ databases">
        <title>Actinomadura verrucosospora NRRL-B18236 (PFL_A860) Genome sequencing and assembly.</title>
        <authorList>
            <person name="Samborskyy M."/>
        </authorList>
    </citation>
    <scope>NUCLEOTIDE SEQUENCE [LARGE SCALE GENOMIC DNA]</scope>
    <source>
        <strain evidence="9 10">NRRL:B18236</strain>
    </source>
</reference>
<dbReference type="CDD" id="cd01110">
    <property type="entry name" value="HTH_SoxR"/>
    <property type="match status" value="1"/>
</dbReference>
<dbReference type="Pfam" id="PF09278">
    <property type="entry name" value="MerR-DNA-bind"/>
    <property type="match status" value="1"/>
</dbReference>
<evidence type="ECO:0000256" key="4">
    <source>
        <dbReference type="ARBA" id="ARBA00023014"/>
    </source>
</evidence>
<evidence type="ECO:0000256" key="2">
    <source>
        <dbReference type="ARBA" id="ARBA00022723"/>
    </source>
</evidence>
<dbReference type="AlphaFoldDB" id="A0A7D4AVG6"/>
<dbReference type="PANTHER" id="PTHR30204">
    <property type="entry name" value="REDOX-CYCLING DRUG-SENSING TRANSCRIPTIONAL ACTIVATOR SOXR"/>
    <property type="match status" value="1"/>
</dbReference>
<evidence type="ECO:0000313" key="10">
    <source>
        <dbReference type="Proteomes" id="UP000501240"/>
    </source>
</evidence>
<evidence type="ECO:0000256" key="6">
    <source>
        <dbReference type="ARBA" id="ARBA00023125"/>
    </source>
</evidence>
<evidence type="ECO:0000313" key="9">
    <source>
        <dbReference type="EMBL" id="QKG26788.1"/>
    </source>
</evidence>
<dbReference type="InterPro" id="IPR010211">
    <property type="entry name" value="Redox-sen_tscrpt-act_SoxR"/>
</dbReference>
<feature type="domain" description="HTH merR-type" evidence="8">
    <location>
        <begin position="13"/>
        <end position="81"/>
    </location>
</feature>
<dbReference type="NCBIfam" id="TIGR01950">
    <property type="entry name" value="SoxR"/>
    <property type="match status" value="1"/>
</dbReference>
<organism evidence="9 10">
    <name type="scientific">Actinomadura verrucosospora</name>
    <dbReference type="NCBI Taxonomy" id="46165"/>
    <lineage>
        <taxon>Bacteria</taxon>
        <taxon>Bacillati</taxon>
        <taxon>Actinomycetota</taxon>
        <taxon>Actinomycetes</taxon>
        <taxon>Streptosporangiales</taxon>
        <taxon>Thermomonosporaceae</taxon>
        <taxon>Actinomadura</taxon>
    </lineage>
</organism>
<keyword evidence="3" id="KW-0408">Iron</keyword>
<dbReference type="GO" id="GO:0003677">
    <property type="term" value="F:DNA binding"/>
    <property type="evidence" value="ECO:0007669"/>
    <property type="project" value="UniProtKB-KW"/>
</dbReference>
<keyword evidence="6" id="KW-0238">DNA-binding</keyword>
<proteinExistence type="predicted"/>
<evidence type="ECO:0000256" key="7">
    <source>
        <dbReference type="ARBA" id="ARBA00023163"/>
    </source>
</evidence>
<name>A0A7D4AVG6_ACTVE</name>
<dbReference type="GO" id="GO:0003700">
    <property type="term" value="F:DNA-binding transcription factor activity"/>
    <property type="evidence" value="ECO:0007669"/>
    <property type="project" value="InterPro"/>
</dbReference>
<dbReference type="SMART" id="SM00422">
    <property type="entry name" value="HTH_MERR"/>
    <property type="match status" value="1"/>
</dbReference>
<dbReference type="SUPFAM" id="SSF46955">
    <property type="entry name" value="Putative DNA-binding domain"/>
    <property type="match status" value="1"/>
</dbReference>
<evidence type="ECO:0000256" key="3">
    <source>
        <dbReference type="ARBA" id="ARBA00023004"/>
    </source>
</evidence>
<dbReference type="Proteomes" id="UP000501240">
    <property type="component" value="Chromosome"/>
</dbReference>
<keyword evidence="5" id="KW-0805">Transcription regulation</keyword>
<dbReference type="GO" id="GO:0046872">
    <property type="term" value="F:metal ion binding"/>
    <property type="evidence" value="ECO:0007669"/>
    <property type="project" value="UniProtKB-KW"/>
</dbReference>
<dbReference type="PRINTS" id="PR00040">
    <property type="entry name" value="HTHMERR"/>
</dbReference>
<evidence type="ECO:0000256" key="5">
    <source>
        <dbReference type="ARBA" id="ARBA00023015"/>
    </source>
</evidence>
<dbReference type="GO" id="GO:0051537">
    <property type="term" value="F:2 iron, 2 sulfur cluster binding"/>
    <property type="evidence" value="ECO:0007669"/>
    <property type="project" value="UniProtKB-KW"/>
</dbReference>
<dbReference type="InterPro" id="IPR000551">
    <property type="entry name" value="MerR-type_HTH_dom"/>
</dbReference>
<dbReference type="InterPro" id="IPR047057">
    <property type="entry name" value="MerR_fam"/>
</dbReference>
<dbReference type="Pfam" id="PF00376">
    <property type="entry name" value="MerR"/>
    <property type="match status" value="1"/>
</dbReference>
<gene>
    <name evidence="9" type="ORF">ACTIVE_8441</name>
</gene>
<sequence>MRIMTRLEHRKHELTVGQLAERSGVAVSALHFYEAKGLISSRRTAGNQRRFTRDTLRRVSFIKVSQRVGIPLADIRDALATLPEERTPTVADWARLSDLWRADLDARIRQLERLRDDLTECIGCGCLSISKCALANPYDRLGDEGPGPRRLLVDAAAAVDPAEAAAAVDAVDRAGAAEAGELRERDGAAREHCDAPSCATGA</sequence>
<dbReference type="EMBL" id="CP053892">
    <property type="protein sequence ID" value="QKG26788.1"/>
    <property type="molecule type" value="Genomic_DNA"/>
</dbReference>
<dbReference type="InterPro" id="IPR015358">
    <property type="entry name" value="Tscrpt_reg_MerR_DNA-bd"/>
</dbReference>
<evidence type="ECO:0000256" key="1">
    <source>
        <dbReference type="ARBA" id="ARBA00022714"/>
    </source>
</evidence>
<dbReference type="PANTHER" id="PTHR30204:SF0">
    <property type="entry name" value="REDOX-SENSITIVE TRANSCRIPTIONAL ACTIVATOR SOXR"/>
    <property type="match status" value="1"/>
</dbReference>
<dbReference type="Gene3D" id="1.10.1660.10">
    <property type="match status" value="1"/>
</dbReference>
<protein>
    <submittedName>
        <fullName evidence="9">MerR family transcriptional regulator</fullName>
    </submittedName>
</protein>
<dbReference type="GO" id="GO:0006979">
    <property type="term" value="P:response to oxidative stress"/>
    <property type="evidence" value="ECO:0007669"/>
    <property type="project" value="InterPro"/>
</dbReference>
<accession>A0A7D4AVG6</accession>
<keyword evidence="2" id="KW-0479">Metal-binding</keyword>
<evidence type="ECO:0000259" key="8">
    <source>
        <dbReference type="PROSITE" id="PS50937"/>
    </source>
</evidence>
<keyword evidence="10" id="KW-1185">Reference proteome</keyword>
<dbReference type="InterPro" id="IPR009061">
    <property type="entry name" value="DNA-bd_dom_put_sf"/>
</dbReference>
<keyword evidence="4" id="KW-0411">Iron-sulfur</keyword>
<dbReference type="PROSITE" id="PS50937">
    <property type="entry name" value="HTH_MERR_2"/>
    <property type="match status" value="1"/>
</dbReference>
<keyword evidence="1" id="KW-0001">2Fe-2S</keyword>
<keyword evidence="7" id="KW-0804">Transcription</keyword>
<dbReference type="PROSITE" id="PS00552">
    <property type="entry name" value="HTH_MERR_1"/>
    <property type="match status" value="1"/>
</dbReference>